<keyword evidence="2" id="KW-1185">Reference proteome</keyword>
<dbReference type="InterPro" id="IPR026444">
    <property type="entry name" value="Secre_tail"/>
</dbReference>
<evidence type="ECO:0000313" key="2">
    <source>
        <dbReference type="Proteomes" id="UP000612233"/>
    </source>
</evidence>
<proteinExistence type="predicted"/>
<dbReference type="SUPFAM" id="SSF49785">
    <property type="entry name" value="Galactose-binding domain-like"/>
    <property type="match status" value="1"/>
</dbReference>
<dbReference type="Gene3D" id="2.60.120.260">
    <property type="entry name" value="Galactose-binding domain-like"/>
    <property type="match status" value="1"/>
</dbReference>
<dbReference type="RefSeq" id="WP_191006645.1">
    <property type="nucleotide sequence ID" value="NZ_JACXAD010000024.1"/>
</dbReference>
<dbReference type="NCBIfam" id="TIGR04183">
    <property type="entry name" value="Por_Secre_tail"/>
    <property type="match status" value="1"/>
</dbReference>
<dbReference type="Gene3D" id="2.60.40.10">
    <property type="entry name" value="Immunoglobulins"/>
    <property type="match status" value="1"/>
</dbReference>
<name>A0A927BGW0_9BACT</name>
<dbReference type="EMBL" id="JACXAD010000024">
    <property type="protein sequence ID" value="MBD2769833.1"/>
    <property type="molecule type" value="Genomic_DNA"/>
</dbReference>
<dbReference type="InterPro" id="IPR008979">
    <property type="entry name" value="Galactose-bd-like_sf"/>
</dbReference>
<protein>
    <submittedName>
        <fullName evidence="1">T9SS type A sorting domain-containing protein</fullName>
    </submittedName>
</protein>
<comment type="caution">
    <text evidence="1">The sequence shown here is derived from an EMBL/GenBank/DDBJ whole genome shotgun (WGS) entry which is preliminary data.</text>
</comment>
<reference evidence="1" key="1">
    <citation type="submission" date="2020-09" db="EMBL/GenBank/DDBJ databases">
        <authorList>
            <person name="Kim M.K."/>
        </authorList>
    </citation>
    <scope>NUCLEOTIDE SEQUENCE</scope>
    <source>
        <strain evidence="1">BT664</strain>
    </source>
</reference>
<accession>A0A927BGW0</accession>
<organism evidence="1 2">
    <name type="scientific">Hymenobacter montanus</name>
    <dbReference type="NCBI Taxonomy" id="2771359"/>
    <lineage>
        <taxon>Bacteria</taxon>
        <taxon>Pseudomonadati</taxon>
        <taxon>Bacteroidota</taxon>
        <taxon>Cytophagia</taxon>
        <taxon>Cytophagales</taxon>
        <taxon>Hymenobacteraceae</taxon>
        <taxon>Hymenobacter</taxon>
    </lineage>
</organism>
<dbReference type="InterPro" id="IPR013783">
    <property type="entry name" value="Ig-like_fold"/>
</dbReference>
<sequence>MRNNDSQLGKGQFGTLRARWAFTTALLWLLGHLAAAQTVTLPIEVLGAEGTVETVTVNVPTGSTASGLWLQVNNLSYADKGSVRLNDGPWIALNNSTVRFTERERNLGGIGGARAFFGTIKLTLPLAPGAVRSGPNTVAFRFNNSDGVSIGYRVLKLNFVDDGGHKLVPATTFVEDNPATWVAPQNNAAAIAAGKTLWETATLRSSYLANNHVLNAKCEDCHAKNARDLKYFSYSNKSIIERVKFHGLSQDQGEKIASYVRSLNMKQPGRPWNPPYQPGPGLDSKPVDEWAAGAGVDAVLDNNEEALPYLFPNGITAAGFDFTGKFSPREIPVTMMLPDWKHWLPTVHPLDQVGGDVSEMDSLYQTLRNNLATRGTDYKVDRYGFESQSEHFQTAVQRFSDRIPRNGANTKEEIEAVYSTQLWKMVKLWELHQEFALEGLGQQKYGAVGGEPRMWLTGGTYAAFTVSPFMLKIDNGPGPNRVGRSVQNDANIGQMWYHTQLLLTLGGRQPGGGGPYDWAYATGQFSGLAGINKESELMRYLVHLIAGVQGCNIGLKPGEHSPGSTDAPFDWSWSPERWGIGAIPGYAGRNVLWKNTSPALRKQIIDAYLGALLQHCRRWTPAEYVRDPRNVSGAWPPSNYRLSALDGSQRWLAPDHIYAALPYFAKLGASCQLINGLADWAQEMWPNNDWSAVRVPNCTEPPASGPTLTVLAPQESGVYSPAEALKFAAMAANFPQPVAAVEYYENNRKIGQGTGVNYALELTNIPVGYHTIEVRARDTGGTSKAQTVRFYVGQPTCATPGTTFGPAEIFDGDISTGTAQDHVEAVGFDLGSPQLLGIIGFAPSPQYQTGEYILGGKIQGSNQSATTGYVDLYTVENASAGMNYIAVTGTTPYRYVRFLWGGKHYLGNLTEFSVCLGVQGQPIALATGAAQAKPALAVDVFPNPVSTGRATLRYMLTEAQPVGWALYDGLGRVVQAADARRQPAGVHTQALDLGGQAPGLYFLHLTTGTQTSKHTLVLLQP</sequence>
<dbReference type="AlphaFoldDB" id="A0A927BGW0"/>
<dbReference type="Proteomes" id="UP000612233">
    <property type="component" value="Unassembled WGS sequence"/>
</dbReference>
<gene>
    <name evidence="1" type="ORF">IC235_18240</name>
</gene>
<evidence type="ECO:0000313" key="1">
    <source>
        <dbReference type="EMBL" id="MBD2769833.1"/>
    </source>
</evidence>